<feature type="transmembrane region" description="Helical" evidence="1">
    <location>
        <begin position="12"/>
        <end position="36"/>
    </location>
</feature>
<keyword evidence="1" id="KW-1133">Transmembrane helix</keyword>
<comment type="caution">
    <text evidence="2">The sequence shown here is derived from an EMBL/GenBank/DDBJ whole genome shotgun (WGS) entry which is preliminary data.</text>
</comment>
<evidence type="ECO:0000313" key="3">
    <source>
        <dbReference type="Proteomes" id="UP000241426"/>
    </source>
</evidence>
<dbReference type="AlphaFoldDB" id="A0A2T3KCX1"/>
<feature type="transmembrane region" description="Helical" evidence="1">
    <location>
        <begin position="183"/>
        <end position="201"/>
    </location>
</feature>
<feature type="transmembrane region" description="Helical" evidence="1">
    <location>
        <begin position="140"/>
        <end position="163"/>
    </location>
</feature>
<sequence>MRSNTNIIFLKIINFIFLLVILTTPFIIINYDVIYLKNNIPEQSLTEYTQELLLFGCSISFAYLGMTQALYRRCAFLIAGFFSCMLIRELDLFFDQLVFHGFWVYPASIIALITVIYASQEREQTLSALAEFMKNNYFPILCLGLGITLVYSRLFGMGSMWHQVLGHDYHRIVKNIAEESSELLGYVLMFYASINYVYSYFKHQTSSN</sequence>
<proteinExistence type="predicted"/>
<accession>A0A2T3KCX1</accession>
<dbReference type="Proteomes" id="UP000241426">
    <property type="component" value="Unassembled WGS sequence"/>
</dbReference>
<evidence type="ECO:0000313" key="2">
    <source>
        <dbReference type="EMBL" id="PSU93846.1"/>
    </source>
</evidence>
<organism evidence="2 3">
    <name type="scientific">Photobacterium kishitanii</name>
    <dbReference type="NCBI Taxonomy" id="318456"/>
    <lineage>
        <taxon>Bacteria</taxon>
        <taxon>Pseudomonadati</taxon>
        <taxon>Pseudomonadota</taxon>
        <taxon>Gammaproteobacteria</taxon>
        <taxon>Vibrionales</taxon>
        <taxon>Vibrionaceae</taxon>
        <taxon>Photobacterium</taxon>
    </lineage>
</organism>
<protein>
    <submittedName>
        <fullName evidence="2">Uncharacterized protein</fullName>
    </submittedName>
</protein>
<name>A0A2T3KCX1_9GAMM</name>
<dbReference type="EMBL" id="PYNF01000026">
    <property type="protein sequence ID" value="PSU93846.1"/>
    <property type="molecule type" value="Genomic_DNA"/>
</dbReference>
<keyword evidence="1" id="KW-0812">Transmembrane</keyword>
<evidence type="ECO:0000256" key="1">
    <source>
        <dbReference type="SAM" id="Phobius"/>
    </source>
</evidence>
<keyword evidence="1" id="KW-0472">Membrane</keyword>
<feature type="transmembrane region" description="Helical" evidence="1">
    <location>
        <begin position="102"/>
        <end position="119"/>
    </location>
</feature>
<reference evidence="2 3" key="1">
    <citation type="submission" date="2018-01" db="EMBL/GenBank/DDBJ databases">
        <title>Whole genome sequencing of Histamine producing bacteria.</title>
        <authorList>
            <person name="Butler K."/>
        </authorList>
    </citation>
    <scope>NUCLEOTIDE SEQUENCE [LARGE SCALE GENOMIC DNA]</scope>
    <source>
        <strain evidence="2 3">FS-7.2</strain>
    </source>
</reference>
<gene>
    <name evidence="2" type="ORF">C9J27_20290</name>
</gene>
<dbReference type="RefSeq" id="WP_107187516.1">
    <property type="nucleotide sequence ID" value="NZ_JAUZMX010000002.1"/>
</dbReference>